<comment type="caution">
    <text evidence="4">The sequence shown here is derived from an EMBL/GenBank/DDBJ whole genome shotgun (WGS) entry which is preliminary data.</text>
</comment>
<organism evidence="4 5">
    <name type="scientific">Halobaculum lipolyticum</name>
    <dbReference type="NCBI Taxonomy" id="3032001"/>
    <lineage>
        <taxon>Archaea</taxon>
        <taxon>Methanobacteriati</taxon>
        <taxon>Methanobacteriota</taxon>
        <taxon>Stenosarchaea group</taxon>
        <taxon>Halobacteria</taxon>
        <taxon>Halobacteriales</taxon>
        <taxon>Haloferacaceae</taxon>
        <taxon>Halobaculum</taxon>
    </lineage>
</organism>
<evidence type="ECO:0000256" key="1">
    <source>
        <dbReference type="SAM" id="MobiDB-lite"/>
    </source>
</evidence>
<dbReference type="Proteomes" id="UP001596461">
    <property type="component" value="Unassembled WGS sequence"/>
</dbReference>
<sequence length="185" mass="20365">MGSGQLERGEQTGPSHDSEDDISRENIFETLSNERRRMVVDSLRDDGAVELRELSRRVAGWENDVEPEAVTSTQRRRVYNALQQSHLPKMDANGIVEYDRDRGTVEPADALSDVTVYLEVVPEEEISWGTYYTLLGTVLLLLNAAVALGLSPFSLFGVGITAVCSAACVVISGLVHVLRQRSMAL</sequence>
<gene>
    <name evidence="4" type="ORF">ACFQL9_14980</name>
</gene>
<keyword evidence="2" id="KW-1133">Transmembrane helix</keyword>
<evidence type="ECO:0000313" key="5">
    <source>
        <dbReference type="Proteomes" id="UP001596461"/>
    </source>
</evidence>
<keyword evidence="2" id="KW-0812">Transmembrane</keyword>
<dbReference type="GeneID" id="81124497"/>
<accession>A0ABD5WHW9</accession>
<feature type="transmembrane region" description="Helical" evidence="2">
    <location>
        <begin position="131"/>
        <end position="150"/>
    </location>
</feature>
<dbReference type="InterPro" id="IPR055768">
    <property type="entry name" value="DUF7344"/>
</dbReference>
<dbReference type="Pfam" id="PF24035">
    <property type="entry name" value="DUF7344"/>
    <property type="match status" value="1"/>
</dbReference>
<feature type="transmembrane region" description="Helical" evidence="2">
    <location>
        <begin position="156"/>
        <end position="178"/>
    </location>
</feature>
<reference evidence="4 5" key="1">
    <citation type="journal article" date="2019" name="Int. J. Syst. Evol. Microbiol.">
        <title>The Global Catalogue of Microorganisms (GCM) 10K type strain sequencing project: providing services to taxonomists for standard genome sequencing and annotation.</title>
        <authorList>
            <consortium name="The Broad Institute Genomics Platform"/>
            <consortium name="The Broad Institute Genome Sequencing Center for Infectious Disease"/>
            <person name="Wu L."/>
            <person name="Ma J."/>
        </authorList>
    </citation>
    <scope>NUCLEOTIDE SEQUENCE [LARGE SCALE GENOMIC DNA]</scope>
    <source>
        <strain evidence="4 5">DT31</strain>
    </source>
</reference>
<keyword evidence="5" id="KW-1185">Reference proteome</keyword>
<evidence type="ECO:0000256" key="2">
    <source>
        <dbReference type="SAM" id="Phobius"/>
    </source>
</evidence>
<evidence type="ECO:0000259" key="3">
    <source>
        <dbReference type="Pfam" id="PF24035"/>
    </source>
</evidence>
<protein>
    <recommendedName>
        <fullName evidence="3">DUF7344 domain-containing protein</fullName>
    </recommendedName>
</protein>
<proteinExistence type="predicted"/>
<evidence type="ECO:0000313" key="4">
    <source>
        <dbReference type="EMBL" id="MFC7070951.1"/>
    </source>
</evidence>
<keyword evidence="2" id="KW-0472">Membrane</keyword>
<feature type="domain" description="DUF7344" evidence="3">
    <location>
        <begin position="28"/>
        <end position="106"/>
    </location>
</feature>
<dbReference type="RefSeq" id="WP_284032630.1">
    <property type="nucleotide sequence ID" value="NZ_CP126154.1"/>
</dbReference>
<dbReference type="AlphaFoldDB" id="A0ABD5WHW9"/>
<feature type="region of interest" description="Disordered" evidence="1">
    <location>
        <begin position="1"/>
        <end position="26"/>
    </location>
</feature>
<name>A0ABD5WHW9_9EURY</name>
<dbReference type="EMBL" id="JBHTAH010000015">
    <property type="protein sequence ID" value="MFC7070951.1"/>
    <property type="molecule type" value="Genomic_DNA"/>
</dbReference>